<dbReference type="Proteomes" id="UP000324800">
    <property type="component" value="Unassembled WGS sequence"/>
</dbReference>
<dbReference type="AlphaFoldDB" id="A0A5J4W3S9"/>
<reference evidence="2 3" key="1">
    <citation type="submission" date="2019-03" db="EMBL/GenBank/DDBJ databases">
        <title>Single cell metagenomics reveals metabolic interactions within the superorganism composed of flagellate Streblomastix strix and complex community of Bacteroidetes bacteria on its surface.</title>
        <authorList>
            <person name="Treitli S.C."/>
            <person name="Kolisko M."/>
            <person name="Husnik F."/>
            <person name="Keeling P."/>
            <person name="Hampl V."/>
        </authorList>
    </citation>
    <scope>NUCLEOTIDE SEQUENCE [LARGE SCALE GENOMIC DNA]</scope>
    <source>
        <strain evidence="2">ST1C</strain>
    </source>
</reference>
<dbReference type="SUPFAM" id="SSF48371">
    <property type="entry name" value="ARM repeat"/>
    <property type="match status" value="1"/>
</dbReference>
<dbReference type="OrthoDB" id="7537227at2759"/>
<feature type="region of interest" description="Disordered" evidence="1">
    <location>
        <begin position="226"/>
        <end position="274"/>
    </location>
</feature>
<feature type="region of interest" description="Disordered" evidence="1">
    <location>
        <begin position="289"/>
        <end position="314"/>
    </location>
</feature>
<dbReference type="InterPro" id="IPR011989">
    <property type="entry name" value="ARM-like"/>
</dbReference>
<dbReference type="EMBL" id="SNRW01003589">
    <property type="protein sequence ID" value="KAA6389435.1"/>
    <property type="molecule type" value="Genomic_DNA"/>
</dbReference>
<comment type="caution">
    <text evidence="2">The sequence shown here is derived from an EMBL/GenBank/DDBJ whole genome shotgun (WGS) entry which is preliminary data.</text>
</comment>
<feature type="compositionally biased region" description="Polar residues" evidence="1">
    <location>
        <begin position="255"/>
        <end position="274"/>
    </location>
</feature>
<proteinExistence type="predicted"/>
<name>A0A5J4W3S9_9EUKA</name>
<gene>
    <name evidence="2" type="ORF">EZS28_015038</name>
</gene>
<accession>A0A5J4W3S9</accession>
<evidence type="ECO:0000313" key="3">
    <source>
        <dbReference type="Proteomes" id="UP000324800"/>
    </source>
</evidence>
<dbReference type="Gene3D" id="1.25.10.10">
    <property type="entry name" value="Leucine-rich Repeat Variant"/>
    <property type="match status" value="1"/>
</dbReference>
<dbReference type="InterPro" id="IPR016024">
    <property type="entry name" value="ARM-type_fold"/>
</dbReference>
<sequence length="350" mass="39287">MTKKLSESVVPPDTLGESNEIANIEEIPLLLKGLLSEKSEIQSQISERLLSMALHDKNCESYISQLYLNPLVYILKSKEQEHSNTACEALSKLIRKSPNIKKELVESGFVQMVSFALIEEGTPQHVIVNILVIILDLITTGADIRVMGGLLPSLDKLAQEEESKLQEITTKAQIIQTILISKGITGPSSSSEIQELKRIDEEQQRMIEEQKRLNDEQKKQIADLRHKIEEAKPKKTDVAITNKAQTDSNTKKGSEQTNTSNQARLISSQPQTGNIFGNKQLLAQHTPTTTNPFVQQNTNKNLSQTPNKDNNNGLQQIQGLEEMFNEGPQQEQDFVGDYEDFNEEDYNQGF</sequence>
<organism evidence="2 3">
    <name type="scientific">Streblomastix strix</name>
    <dbReference type="NCBI Taxonomy" id="222440"/>
    <lineage>
        <taxon>Eukaryota</taxon>
        <taxon>Metamonada</taxon>
        <taxon>Preaxostyla</taxon>
        <taxon>Oxymonadida</taxon>
        <taxon>Streblomastigidae</taxon>
        <taxon>Streblomastix</taxon>
    </lineage>
</organism>
<evidence type="ECO:0000313" key="2">
    <source>
        <dbReference type="EMBL" id="KAA6389435.1"/>
    </source>
</evidence>
<protein>
    <submittedName>
        <fullName evidence="2">Uncharacterized protein</fullName>
    </submittedName>
</protein>
<evidence type="ECO:0000256" key="1">
    <source>
        <dbReference type="SAM" id="MobiDB-lite"/>
    </source>
</evidence>
<feature type="compositionally biased region" description="Basic and acidic residues" evidence="1">
    <location>
        <begin position="226"/>
        <end position="237"/>
    </location>
</feature>